<dbReference type="RefSeq" id="YP_002854727.1">
    <property type="nucleotide sequence ID" value="NC_012639.1"/>
</dbReference>
<evidence type="ECO:0000313" key="1">
    <source>
        <dbReference type="EMBL" id="ACO53567.1"/>
    </source>
</evidence>
<sequence>MLSATRERDAYMRNSRHVYEDLHRLRSQLYEVCQQTIGADQTLCTRIKNSMNDNKRADYRYYQQQRSEAYMQPATSPDTSFADNAGSLLKNNHVEPARRKPIVAAVVESVNY</sequence>
<organism evidence="1 2">
    <name type="scientific">Euproctis pseudoconspersa nucleopolyhedrovirus</name>
    <dbReference type="NCBI Taxonomy" id="307467"/>
    <lineage>
        <taxon>Viruses</taxon>
        <taxon>Viruses incertae sedis</taxon>
        <taxon>Naldaviricetes</taxon>
        <taxon>Lefavirales</taxon>
        <taxon>Baculoviridae</taxon>
        <taxon>Alphabaculovirus</taxon>
        <taxon>Alphabaculovirus eupseudoconspersae</taxon>
    </lineage>
</organism>
<dbReference type="KEGG" id="vg:7804572"/>
<proteinExistence type="predicted"/>
<dbReference type="OrthoDB" id="29262at10239"/>
<dbReference type="GeneID" id="7804572"/>
<dbReference type="Proteomes" id="UP000203846">
    <property type="component" value="Segment"/>
</dbReference>
<dbReference type="EMBL" id="FJ227128">
    <property type="protein sequence ID" value="ACO53567.1"/>
    <property type="molecule type" value="Genomic_DNA"/>
</dbReference>
<reference evidence="1 2" key="1">
    <citation type="journal article" date="2009" name="Virus Genes">
        <title>Morphology and genome of Euproctis pseudoconspersa nucleopolyhedrovirus.</title>
        <authorList>
            <person name="Tang X.D."/>
            <person name="Xiao Q."/>
            <person name="Ma X.C."/>
            <person name="Zhu Z.R."/>
            <person name="Zhang C.X."/>
        </authorList>
    </citation>
    <scope>NUCLEOTIDE SEQUENCE [LARGE SCALE GENOMIC DNA]</scope>
    <source>
        <strain evidence="1 2">Hangzhou</strain>
    </source>
</reference>
<keyword evidence="2" id="KW-1185">Reference proteome</keyword>
<protein>
    <submittedName>
        <fullName evidence="1">Uncharacterized protein</fullName>
    </submittedName>
</protein>
<accession>C3TX25</accession>
<name>C3TX25_9ABAC</name>
<evidence type="ECO:0000313" key="2">
    <source>
        <dbReference type="Proteomes" id="UP000203846"/>
    </source>
</evidence>